<dbReference type="PANTHER" id="PTHR34408:SF1">
    <property type="entry name" value="GLYCOSYL HYDROLASE FAMILY 19 DOMAIN-CONTAINING PROTEIN HI_1415"/>
    <property type="match status" value="1"/>
</dbReference>
<proteinExistence type="predicted"/>
<dbReference type="Gene3D" id="2.30.30.40">
    <property type="entry name" value="SH3 Domains"/>
    <property type="match status" value="2"/>
</dbReference>
<dbReference type="InterPro" id="IPR003646">
    <property type="entry name" value="SH3-like_bac-type"/>
</dbReference>
<dbReference type="EMBL" id="JAHHHW010000044">
    <property type="protein sequence ID" value="MBW4430975.1"/>
    <property type="molecule type" value="Genomic_DNA"/>
</dbReference>
<comment type="caution">
    <text evidence="2">The sequence shown here is derived from an EMBL/GenBank/DDBJ whole genome shotgun (WGS) entry which is preliminary data.</text>
</comment>
<dbReference type="Pfam" id="PF08239">
    <property type="entry name" value="SH3_3"/>
    <property type="match status" value="2"/>
</dbReference>
<feature type="domain" description="SH3b" evidence="1">
    <location>
        <begin position="123"/>
        <end position="185"/>
    </location>
</feature>
<reference evidence="2" key="2">
    <citation type="journal article" date="2022" name="Microbiol. Resour. Announc.">
        <title>Metagenome Sequencing to Explore Phylogenomics of Terrestrial Cyanobacteria.</title>
        <authorList>
            <person name="Ward R.D."/>
            <person name="Stajich J.E."/>
            <person name="Johansen J.R."/>
            <person name="Huntemann M."/>
            <person name="Clum A."/>
            <person name="Foster B."/>
            <person name="Foster B."/>
            <person name="Roux S."/>
            <person name="Palaniappan K."/>
            <person name="Varghese N."/>
            <person name="Mukherjee S."/>
            <person name="Reddy T.B.K."/>
            <person name="Daum C."/>
            <person name="Copeland A."/>
            <person name="Chen I.A."/>
            <person name="Ivanova N.N."/>
            <person name="Kyrpides N.C."/>
            <person name="Shapiro N."/>
            <person name="Eloe-Fadrosh E.A."/>
            <person name="Pietrasiak N."/>
        </authorList>
    </citation>
    <scope>NUCLEOTIDE SEQUENCE</scope>
    <source>
        <strain evidence="2">HA4357-MV3</strain>
    </source>
</reference>
<reference evidence="2" key="1">
    <citation type="submission" date="2021-05" db="EMBL/GenBank/DDBJ databases">
        <authorList>
            <person name="Pietrasiak N."/>
            <person name="Ward R."/>
            <person name="Stajich J.E."/>
            <person name="Kurbessoian T."/>
        </authorList>
    </citation>
    <scope>NUCLEOTIDE SEQUENCE</scope>
    <source>
        <strain evidence="2">HA4357-MV3</strain>
    </source>
</reference>
<feature type="domain" description="SH3b" evidence="1">
    <location>
        <begin position="57"/>
        <end position="114"/>
    </location>
</feature>
<dbReference type="SMART" id="SM00287">
    <property type="entry name" value="SH3b"/>
    <property type="match status" value="2"/>
</dbReference>
<name>A0A9E3H4V8_9NOST</name>
<dbReference type="AlphaFoldDB" id="A0A9E3H4V8"/>
<evidence type="ECO:0000313" key="2">
    <source>
        <dbReference type="EMBL" id="MBW4430975.1"/>
    </source>
</evidence>
<accession>A0A9E3H4V8</accession>
<organism evidence="2 3">
    <name type="scientific">Pelatocladus maniniholoensis HA4357-MV3</name>
    <dbReference type="NCBI Taxonomy" id="1117104"/>
    <lineage>
        <taxon>Bacteria</taxon>
        <taxon>Bacillati</taxon>
        <taxon>Cyanobacteriota</taxon>
        <taxon>Cyanophyceae</taxon>
        <taxon>Nostocales</taxon>
        <taxon>Nostocaceae</taxon>
        <taxon>Pelatocladus</taxon>
    </lineage>
</organism>
<evidence type="ECO:0000259" key="1">
    <source>
        <dbReference type="SMART" id="SM00287"/>
    </source>
</evidence>
<dbReference type="PANTHER" id="PTHR34408">
    <property type="entry name" value="FAMILY PROTEIN, PUTATIVE-RELATED"/>
    <property type="match status" value="1"/>
</dbReference>
<evidence type="ECO:0000313" key="3">
    <source>
        <dbReference type="Proteomes" id="UP000813215"/>
    </source>
</evidence>
<protein>
    <submittedName>
        <fullName evidence="2">SH3 domain-containing protein</fullName>
    </submittedName>
</protein>
<dbReference type="Proteomes" id="UP000813215">
    <property type="component" value="Unassembled WGS sequence"/>
</dbReference>
<dbReference type="InterPro" id="IPR052354">
    <property type="entry name" value="Cell_Wall_Dynamics_Protein"/>
</dbReference>
<gene>
    <name evidence="2" type="ORF">KME28_04375</name>
</gene>
<sequence length="190" mass="20303">MTPAILLVSKHRRKQLNNQVFQQAIALVFCSINVLVNTGIANQSVLAQPPKQQKCDISAYVITKNPQGLNVRSGASPTHRILGKIATNETVKIVAASGKWVKISDVTGDFKGTGWVYLPMLGISSRGYGTDGVNLYTSANPKSQKVGKVPPSTSVKLLGCQGEWAQVEYQGIKGWLASEDQCGAALTSCS</sequence>